<protein>
    <submittedName>
        <fullName evidence="8">SAM-dependent methyltransferase</fullName>
    </submittedName>
</protein>
<comment type="similarity">
    <text evidence="1">Belongs to the methyltransferase superfamily.</text>
</comment>
<evidence type="ECO:0000256" key="5">
    <source>
        <dbReference type="ARBA" id="ARBA00060542"/>
    </source>
</evidence>
<sequence length="295" mass="31700">MTGHSTPRSGEEATRKHEGTSRAYEEATRDYYDSRDVDAFYDAVWGGEDIHTGIYAHPGEAVADASRRTVDRVADRLAHRLGPDRTVLDLGSGYGGTARRLAGRFGCRVVALNLSAAQNERHRAVNAARGLDGLIDVVTGSFHDIPCPDGSFDAVCSLEAFCHSGDRPRVLSEAVRVLKPGGALAFTDIMAAEDVAAEALRPAVSRLGVDALATVPFYRDRLAELGLTGTGFDDHSGQLVTHYDRLTAETAARTAELGDRIGAAYLAHLNENLPVWADAARRGLLRWGVLHGGRP</sequence>
<dbReference type="PANTHER" id="PTHR44068:SF11">
    <property type="entry name" value="GERANYL DIPHOSPHATE 2-C-METHYLTRANSFERASE"/>
    <property type="match status" value="1"/>
</dbReference>
<dbReference type="InterPro" id="IPR013216">
    <property type="entry name" value="Methyltransf_11"/>
</dbReference>
<dbReference type="Pfam" id="PF08241">
    <property type="entry name" value="Methyltransf_11"/>
    <property type="match status" value="1"/>
</dbReference>
<comment type="pathway">
    <text evidence="5">Amine and polyamine biosynthesis; betaine biosynthesis via glycine pathway; betaine from glycine: step 3/3.</text>
</comment>
<dbReference type="Gene3D" id="3.40.50.150">
    <property type="entry name" value="Vaccinia Virus protein VP39"/>
    <property type="match status" value="1"/>
</dbReference>
<dbReference type="InterPro" id="IPR029063">
    <property type="entry name" value="SAM-dependent_MTases_sf"/>
</dbReference>
<keyword evidence="4" id="KW-0949">S-adenosyl-L-methionine</keyword>
<gene>
    <name evidence="8" type="ORF">B7P34_33070</name>
</gene>
<accession>A0A9X7JIX4</accession>
<dbReference type="Proteomes" id="UP000242427">
    <property type="component" value="Unassembled WGS sequence"/>
</dbReference>
<evidence type="ECO:0000256" key="6">
    <source>
        <dbReference type="SAM" id="MobiDB-lite"/>
    </source>
</evidence>
<evidence type="ECO:0000256" key="2">
    <source>
        <dbReference type="ARBA" id="ARBA00022603"/>
    </source>
</evidence>
<evidence type="ECO:0000256" key="4">
    <source>
        <dbReference type="ARBA" id="ARBA00022691"/>
    </source>
</evidence>
<dbReference type="RefSeq" id="WP_106681859.1">
    <property type="nucleotide sequence ID" value="NZ_PXWG01000185.1"/>
</dbReference>
<evidence type="ECO:0000256" key="3">
    <source>
        <dbReference type="ARBA" id="ARBA00022679"/>
    </source>
</evidence>
<evidence type="ECO:0000259" key="7">
    <source>
        <dbReference type="Pfam" id="PF08241"/>
    </source>
</evidence>
<name>A0A9X7JIX4_9ACTN</name>
<dbReference type="GO" id="GO:0032259">
    <property type="term" value="P:methylation"/>
    <property type="evidence" value="ECO:0007669"/>
    <property type="project" value="UniProtKB-KW"/>
</dbReference>
<organism evidence="8 9">
    <name type="scientific">Streptosporangium nondiastaticum</name>
    <dbReference type="NCBI Taxonomy" id="35764"/>
    <lineage>
        <taxon>Bacteria</taxon>
        <taxon>Bacillati</taxon>
        <taxon>Actinomycetota</taxon>
        <taxon>Actinomycetes</taxon>
        <taxon>Streptosporangiales</taxon>
        <taxon>Streptosporangiaceae</taxon>
        <taxon>Streptosporangium</taxon>
    </lineage>
</organism>
<keyword evidence="2 8" id="KW-0489">Methyltransferase</keyword>
<proteinExistence type="inferred from homology"/>
<evidence type="ECO:0000313" key="9">
    <source>
        <dbReference type="Proteomes" id="UP000242427"/>
    </source>
</evidence>
<dbReference type="SUPFAM" id="SSF53335">
    <property type="entry name" value="S-adenosyl-L-methionine-dependent methyltransferases"/>
    <property type="match status" value="1"/>
</dbReference>
<dbReference type="InterPro" id="IPR050447">
    <property type="entry name" value="Erg6_SMT_methyltransf"/>
</dbReference>
<dbReference type="OrthoDB" id="279734at2"/>
<dbReference type="GO" id="GO:0019286">
    <property type="term" value="P:glycine betaine biosynthetic process from glycine"/>
    <property type="evidence" value="ECO:0007669"/>
    <property type="project" value="UniProtKB-ARBA"/>
</dbReference>
<reference evidence="8 9" key="1">
    <citation type="submission" date="2018-03" db="EMBL/GenBank/DDBJ databases">
        <title>Chitinolytic properties of Streptosporangium nondiastaticum TBG75A20.</title>
        <authorList>
            <person name="Gayathri V."/>
            <person name="Shiburaj S."/>
        </authorList>
    </citation>
    <scope>NUCLEOTIDE SEQUENCE [LARGE SCALE GENOMIC DNA]</scope>
    <source>
        <strain evidence="8 9">TBG75A20</strain>
    </source>
</reference>
<keyword evidence="3" id="KW-0808">Transferase</keyword>
<comment type="caution">
    <text evidence="8">The sequence shown here is derived from an EMBL/GenBank/DDBJ whole genome shotgun (WGS) entry which is preliminary data.</text>
</comment>
<evidence type="ECO:0000313" key="8">
    <source>
        <dbReference type="EMBL" id="PSJ24500.1"/>
    </source>
</evidence>
<dbReference type="PANTHER" id="PTHR44068">
    <property type="entry name" value="ZGC:194242"/>
    <property type="match status" value="1"/>
</dbReference>
<feature type="domain" description="Methyltransferase type 11" evidence="7">
    <location>
        <begin position="88"/>
        <end position="186"/>
    </location>
</feature>
<dbReference type="FunFam" id="3.40.50.150:FF:000461">
    <property type="entry name" value="Sarcosine/dimethylglycine N-methyltransferase"/>
    <property type="match status" value="1"/>
</dbReference>
<dbReference type="CDD" id="cd02440">
    <property type="entry name" value="AdoMet_MTases"/>
    <property type="match status" value="1"/>
</dbReference>
<evidence type="ECO:0000256" key="1">
    <source>
        <dbReference type="ARBA" id="ARBA00008361"/>
    </source>
</evidence>
<dbReference type="AlphaFoldDB" id="A0A9X7JIX4"/>
<feature type="region of interest" description="Disordered" evidence="6">
    <location>
        <begin position="1"/>
        <end position="26"/>
    </location>
</feature>
<feature type="compositionally biased region" description="Basic and acidic residues" evidence="6">
    <location>
        <begin position="9"/>
        <end position="26"/>
    </location>
</feature>
<dbReference type="GO" id="GO:0052729">
    <property type="term" value="F:dimethylglycine N-methyltransferase activity"/>
    <property type="evidence" value="ECO:0007669"/>
    <property type="project" value="UniProtKB-ARBA"/>
</dbReference>
<keyword evidence="9" id="KW-1185">Reference proteome</keyword>
<dbReference type="EMBL" id="PXWG01000185">
    <property type="protein sequence ID" value="PSJ24500.1"/>
    <property type="molecule type" value="Genomic_DNA"/>
</dbReference>